<reference evidence="2 3" key="1">
    <citation type="submission" date="2019-03" db="EMBL/GenBank/DDBJ databases">
        <title>Comparative genomic analyses of the sweetpotato soil rot pathogen, Streptomyces ipomoeae.</title>
        <authorList>
            <person name="Ruschel Soares N."/>
            <person name="Badger J.H."/>
            <person name="Huguet-Tapia J.C."/>
            <person name="Clark C.A."/>
            <person name="Pettis G.S."/>
        </authorList>
    </citation>
    <scope>NUCLEOTIDE SEQUENCE [LARGE SCALE GENOMIC DNA]</scope>
    <source>
        <strain evidence="2 3">88-35</strain>
    </source>
</reference>
<dbReference type="AlphaFoldDB" id="A0AAE9AYL7"/>
<protein>
    <submittedName>
        <fullName evidence="2">Uncharacterized protein</fullName>
    </submittedName>
</protein>
<sequence length="77" mass="8689">MSHEQFGGLVDGIHEIVNNFQERYGYHPAEQDREGDKPETRRTAFQPHTFGQSGAQPRTSWPSPSAYNNGSLTFADH</sequence>
<evidence type="ECO:0000313" key="3">
    <source>
        <dbReference type="Proteomes" id="UP000318720"/>
    </source>
</evidence>
<dbReference type="EMBL" id="SPAZ01000237">
    <property type="protein sequence ID" value="TQE26415.1"/>
    <property type="molecule type" value="Genomic_DNA"/>
</dbReference>
<dbReference type="RefSeq" id="WP_141584382.1">
    <property type="nucleotide sequence ID" value="NZ_SPAZ01000237.1"/>
</dbReference>
<accession>A0AAE9AYL7</accession>
<organism evidence="2 3">
    <name type="scientific">Streptomyces ipomoeae</name>
    <dbReference type="NCBI Taxonomy" id="103232"/>
    <lineage>
        <taxon>Bacteria</taxon>
        <taxon>Bacillati</taxon>
        <taxon>Actinomycetota</taxon>
        <taxon>Actinomycetes</taxon>
        <taxon>Kitasatosporales</taxon>
        <taxon>Streptomycetaceae</taxon>
        <taxon>Streptomyces</taxon>
    </lineage>
</organism>
<evidence type="ECO:0000256" key="1">
    <source>
        <dbReference type="SAM" id="MobiDB-lite"/>
    </source>
</evidence>
<feature type="compositionally biased region" description="Basic and acidic residues" evidence="1">
    <location>
        <begin position="29"/>
        <end position="42"/>
    </location>
</feature>
<evidence type="ECO:0000313" key="2">
    <source>
        <dbReference type="EMBL" id="TQE26415.1"/>
    </source>
</evidence>
<feature type="compositionally biased region" description="Polar residues" evidence="1">
    <location>
        <begin position="49"/>
        <end position="77"/>
    </location>
</feature>
<dbReference type="Proteomes" id="UP000318720">
    <property type="component" value="Unassembled WGS sequence"/>
</dbReference>
<proteinExistence type="predicted"/>
<comment type="caution">
    <text evidence="2">The sequence shown here is derived from an EMBL/GenBank/DDBJ whole genome shotgun (WGS) entry which is preliminary data.</text>
</comment>
<name>A0AAE9AYL7_9ACTN</name>
<feature type="region of interest" description="Disordered" evidence="1">
    <location>
        <begin position="21"/>
        <end position="77"/>
    </location>
</feature>
<gene>
    <name evidence="2" type="ORF">Sipo8835_29245</name>
</gene>